<dbReference type="InterPro" id="IPR013221">
    <property type="entry name" value="Mur_ligase_cen"/>
</dbReference>
<dbReference type="InterPro" id="IPR036565">
    <property type="entry name" value="Mur-like_cat_sf"/>
</dbReference>
<dbReference type="GO" id="GO:0005524">
    <property type="term" value="F:ATP binding"/>
    <property type="evidence" value="ECO:0007669"/>
    <property type="project" value="UniProtKB-UniRule"/>
</dbReference>
<keyword evidence="8 10" id="KW-0131">Cell cycle</keyword>
<evidence type="ECO:0000259" key="13">
    <source>
        <dbReference type="Pfam" id="PF02875"/>
    </source>
</evidence>
<evidence type="ECO:0000256" key="4">
    <source>
        <dbReference type="ARBA" id="ARBA00022741"/>
    </source>
</evidence>
<dbReference type="EMBL" id="VFOW01000001">
    <property type="protein sequence ID" value="TQL79275.1"/>
    <property type="molecule type" value="Genomic_DNA"/>
</dbReference>
<dbReference type="SUPFAM" id="SSF53623">
    <property type="entry name" value="MurD-like peptide ligases, catalytic domain"/>
    <property type="match status" value="1"/>
</dbReference>
<evidence type="ECO:0000256" key="2">
    <source>
        <dbReference type="ARBA" id="ARBA00022598"/>
    </source>
</evidence>
<dbReference type="HAMAP" id="MF_02019">
    <property type="entry name" value="MurF"/>
    <property type="match status" value="1"/>
</dbReference>
<dbReference type="InterPro" id="IPR035911">
    <property type="entry name" value="MurE/MurF_N"/>
</dbReference>
<organism evidence="15 16">
    <name type="scientific">Stackebrandtia endophytica</name>
    <dbReference type="NCBI Taxonomy" id="1496996"/>
    <lineage>
        <taxon>Bacteria</taxon>
        <taxon>Bacillati</taxon>
        <taxon>Actinomycetota</taxon>
        <taxon>Actinomycetes</taxon>
        <taxon>Glycomycetales</taxon>
        <taxon>Glycomycetaceae</taxon>
        <taxon>Stackebrandtia</taxon>
    </lineage>
</organism>
<evidence type="ECO:0000256" key="3">
    <source>
        <dbReference type="ARBA" id="ARBA00022618"/>
    </source>
</evidence>
<comment type="subcellular location">
    <subcellularLocation>
        <location evidence="10 11">Cytoplasm</location>
    </subcellularLocation>
</comment>
<dbReference type="Gene3D" id="3.40.1190.10">
    <property type="entry name" value="Mur-like, catalytic domain"/>
    <property type="match status" value="1"/>
</dbReference>
<gene>
    <name evidence="10" type="primary">murF</name>
    <name evidence="15" type="ORF">FB566_4876</name>
</gene>
<evidence type="ECO:0000259" key="12">
    <source>
        <dbReference type="Pfam" id="PF01225"/>
    </source>
</evidence>
<dbReference type="Pfam" id="PF01225">
    <property type="entry name" value="Mur_ligase"/>
    <property type="match status" value="1"/>
</dbReference>
<keyword evidence="16" id="KW-1185">Reference proteome</keyword>
<dbReference type="InterPro" id="IPR051046">
    <property type="entry name" value="MurCDEF_CellWall_CoF430Synth"/>
</dbReference>
<keyword evidence="6 10" id="KW-0133">Cell shape</keyword>
<feature type="domain" description="Mur ligase central" evidence="14">
    <location>
        <begin position="108"/>
        <end position="295"/>
    </location>
</feature>
<evidence type="ECO:0000256" key="10">
    <source>
        <dbReference type="HAMAP-Rule" id="MF_02019"/>
    </source>
</evidence>
<dbReference type="GO" id="GO:0051301">
    <property type="term" value="P:cell division"/>
    <property type="evidence" value="ECO:0007669"/>
    <property type="project" value="UniProtKB-KW"/>
</dbReference>
<comment type="similarity">
    <text evidence="10">Belongs to the MurCDEF family. MurF subfamily.</text>
</comment>
<sequence>MIPMSLADIASAVGGRLTGTDDPDQRVTGPVAHDSREITAGGLFIAFAGENADGHDFADSAFESGAVAVMGSRPVDGPTIVVDDVLVAYGRLARAVVDRLPGLTVIGITGSSGKTSTKDMIAQLCERIGSTVAPEGSLNNELGMPYTVCKADESTRYLVLEMGARGLGHIKYLCDIAPVDLAVVLNVGTAHLGEFGSVEAIGIAKAELPQAVPAGGAVVLNADDPVVSAMGDDLPATVVRFSTEEAPGAQVGASHLTAVNGRFSFVLTTPQGQSEVELRVHGAHQVANALATASVGHQLGMTAADIAAALDTVETRSSRRMDVFTRESDGIVVIDDTYNANPSSMAAALRGLADIGQGRRKIAVLGYMAELGEAERAAHEEVGRLTSEAGAELVIVVAPEAEGIAVGAAACGVSVERAADQDQAIRLIDELSRPGDTVLVKASRYRTWRVADYLRSTQTLTKEARA</sequence>
<proteinExistence type="inferred from homology"/>
<dbReference type="UniPathway" id="UPA00219"/>
<dbReference type="SUPFAM" id="SSF63418">
    <property type="entry name" value="MurE/MurF N-terminal domain"/>
    <property type="match status" value="1"/>
</dbReference>
<evidence type="ECO:0000256" key="6">
    <source>
        <dbReference type="ARBA" id="ARBA00022960"/>
    </source>
</evidence>
<dbReference type="GO" id="GO:0047480">
    <property type="term" value="F:UDP-N-acetylmuramoyl-tripeptide-D-alanyl-D-alanine ligase activity"/>
    <property type="evidence" value="ECO:0007669"/>
    <property type="project" value="UniProtKB-UniRule"/>
</dbReference>
<keyword evidence="7 10" id="KW-0573">Peptidoglycan synthesis</keyword>
<feature type="binding site" evidence="10">
    <location>
        <begin position="110"/>
        <end position="116"/>
    </location>
    <ligand>
        <name>ATP</name>
        <dbReference type="ChEBI" id="CHEBI:30616"/>
    </ligand>
</feature>
<dbReference type="InterPro" id="IPR004101">
    <property type="entry name" value="Mur_ligase_C"/>
</dbReference>
<keyword evidence="9 10" id="KW-0961">Cell wall biogenesis/degradation</keyword>
<keyword evidence="2 10" id="KW-0436">Ligase</keyword>
<dbReference type="Gene3D" id="3.40.1390.10">
    <property type="entry name" value="MurE/MurF, N-terminal domain"/>
    <property type="match status" value="1"/>
</dbReference>
<dbReference type="OrthoDB" id="9800958at2"/>
<dbReference type="NCBIfam" id="TIGR01143">
    <property type="entry name" value="murF"/>
    <property type="match status" value="1"/>
</dbReference>
<comment type="catalytic activity">
    <reaction evidence="10 11">
        <text>D-alanyl-D-alanine + UDP-N-acetyl-alpha-D-muramoyl-L-alanyl-gamma-D-glutamyl-meso-2,6-diaminopimelate + ATP = UDP-N-acetyl-alpha-D-muramoyl-L-alanyl-gamma-D-glutamyl-meso-2,6-diaminopimeloyl-D-alanyl-D-alanine + ADP + phosphate + H(+)</text>
        <dbReference type="Rhea" id="RHEA:28374"/>
        <dbReference type="ChEBI" id="CHEBI:15378"/>
        <dbReference type="ChEBI" id="CHEBI:30616"/>
        <dbReference type="ChEBI" id="CHEBI:43474"/>
        <dbReference type="ChEBI" id="CHEBI:57822"/>
        <dbReference type="ChEBI" id="CHEBI:61386"/>
        <dbReference type="ChEBI" id="CHEBI:83905"/>
        <dbReference type="ChEBI" id="CHEBI:456216"/>
        <dbReference type="EC" id="6.3.2.10"/>
    </reaction>
</comment>
<dbReference type="Pfam" id="PF02875">
    <property type="entry name" value="Mur_ligase_C"/>
    <property type="match status" value="1"/>
</dbReference>
<feature type="domain" description="Mur ligase C-terminal" evidence="13">
    <location>
        <begin position="319"/>
        <end position="444"/>
    </location>
</feature>
<keyword evidence="3 10" id="KW-0132">Cell division</keyword>
<dbReference type="RefSeq" id="WP_142044457.1">
    <property type="nucleotide sequence ID" value="NZ_JBHTGS010000002.1"/>
</dbReference>
<dbReference type="EC" id="6.3.2.10" evidence="10 11"/>
<evidence type="ECO:0000313" key="16">
    <source>
        <dbReference type="Proteomes" id="UP000317043"/>
    </source>
</evidence>
<keyword evidence="5 10" id="KW-0067">ATP-binding</keyword>
<evidence type="ECO:0000256" key="8">
    <source>
        <dbReference type="ARBA" id="ARBA00023306"/>
    </source>
</evidence>
<dbReference type="InterPro" id="IPR000713">
    <property type="entry name" value="Mur_ligase_N"/>
</dbReference>
<evidence type="ECO:0000256" key="5">
    <source>
        <dbReference type="ARBA" id="ARBA00022840"/>
    </source>
</evidence>
<comment type="function">
    <text evidence="10 11">Involved in cell wall formation. Catalyzes the final step in the synthesis of UDP-N-acetylmuramoyl-pentapeptide, the precursor of murein.</text>
</comment>
<keyword evidence="1 10" id="KW-0963">Cytoplasm</keyword>
<dbReference type="InterPro" id="IPR005863">
    <property type="entry name" value="UDP-N-AcMur_synth"/>
</dbReference>
<dbReference type="GO" id="GO:0071555">
    <property type="term" value="P:cell wall organization"/>
    <property type="evidence" value="ECO:0007669"/>
    <property type="project" value="UniProtKB-KW"/>
</dbReference>
<dbReference type="GO" id="GO:0008360">
    <property type="term" value="P:regulation of cell shape"/>
    <property type="evidence" value="ECO:0007669"/>
    <property type="project" value="UniProtKB-KW"/>
</dbReference>
<dbReference type="PANTHER" id="PTHR43024">
    <property type="entry name" value="UDP-N-ACETYLMURAMOYL-TRIPEPTIDE--D-ALANYL-D-ALANINE LIGASE"/>
    <property type="match status" value="1"/>
</dbReference>
<dbReference type="InParanoid" id="A0A543B356"/>
<dbReference type="Proteomes" id="UP000317043">
    <property type="component" value="Unassembled WGS sequence"/>
</dbReference>
<evidence type="ECO:0000256" key="7">
    <source>
        <dbReference type="ARBA" id="ARBA00022984"/>
    </source>
</evidence>
<dbReference type="GO" id="GO:0008766">
    <property type="term" value="F:UDP-N-acetylmuramoylalanyl-D-glutamyl-2,6-diaminopimelate-D-alanyl-D-alanine ligase activity"/>
    <property type="evidence" value="ECO:0007669"/>
    <property type="project" value="RHEA"/>
</dbReference>
<comment type="caution">
    <text evidence="15">The sequence shown here is derived from an EMBL/GenBank/DDBJ whole genome shotgun (WGS) entry which is preliminary data.</text>
</comment>
<accession>A0A543B356</accession>
<keyword evidence="4 10" id="KW-0547">Nucleotide-binding</keyword>
<reference evidence="15 16" key="1">
    <citation type="submission" date="2019-06" db="EMBL/GenBank/DDBJ databases">
        <title>Sequencing the genomes of 1000 actinobacteria strains.</title>
        <authorList>
            <person name="Klenk H.-P."/>
        </authorList>
    </citation>
    <scope>NUCLEOTIDE SEQUENCE [LARGE SCALE GENOMIC DNA]</scope>
    <source>
        <strain evidence="15 16">DSM 45928</strain>
    </source>
</reference>
<evidence type="ECO:0000256" key="11">
    <source>
        <dbReference type="RuleBase" id="RU004136"/>
    </source>
</evidence>
<protein>
    <recommendedName>
        <fullName evidence="10 11">UDP-N-acetylmuramoyl-tripeptide--D-alanyl-D-alanine ligase</fullName>
        <ecNumber evidence="10 11">6.3.2.10</ecNumber>
    </recommendedName>
    <alternativeName>
        <fullName evidence="10">D-alanyl-D-alanine-adding enzyme</fullName>
    </alternativeName>
</protein>
<name>A0A543B356_9ACTN</name>
<dbReference type="InterPro" id="IPR036615">
    <property type="entry name" value="Mur_ligase_C_dom_sf"/>
</dbReference>
<dbReference type="AlphaFoldDB" id="A0A543B356"/>
<dbReference type="GO" id="GO:0005737">
    <property type="term" value="C:cytoplasm"/>
    <property type="evidence" value="ECO:0007669"/>
    <property type="project" value="UniProtKB-SubCell"/>
</dbReference>
<dbReference type="Pfam" id="PF08245">
    <property type="entry name" value="Mur_ligase_M"/>
    <property type="match status" value="1"/>
</dbReference>
<dbReference type="FunCoup" id="A0A543B356">
    <property type="interactions" value="34"/>
</dbReference>
<dbReference type="SUPFAM" id="SSF53244">
    <property type="entry name" value="MurD-like peptide ligases, peptide-binding domain"/>
    <property type="match status" value="1"/>
</dbReference>
<evidence type="ECO:0000259" key="14">
    <source>
        <dbReference type="Pfam" id="PF08245"/>
    </source>
</evidence>
<evidence type="ECO:0000256" key="1">
    <source>
        <dbReference type="ARBA" id="ARBA00022490"/>
    </source>
</evidence>
<dbReference type="Gene3D" id="3.90.190.20">
    <property type="entry name" value="Mur ligase, C-terminal domain"/>
    <property type="match status" value="1"/>
</dbReference>
<dbReference type="PANTHER" id="PTHR43024:SF1">
    <property type="entry name" value="UDP-N-ACETYLMURAMOYL-TRIPEPTIDE--D-ALANYL-D-ALANINE LIGASE"/>
    <property type="match status" value="1"/>
</dbReference>
<comment type="pathway">
    <text evidence="10 11">Cell wall biogenesis; peptidoglycan biosynthesis.</text>
</comment>
<evidence type="ECO:0000313" key="15">
    <source>
        <dbReference type="EMBL" id="TQL79275.1"/>
    </source>
</evidence>
<dbReference type="GO" id="GO:0009252">
    <property type="term" value="P:peptidoglycan biosynthetic process"/>
    <property type="evidence" value="ECO:0007669"/>
    <property type="project" value="UniProtKB-UniRule"/>
</dbReference>
<feature type="domain" description="Mur ligase N-terminal catalytic" evidence="12">
    <location>
        <begin position="31"/>
        <end position="75"/>
    </location>
</feature>
<evidence type="ECO:0000256" key="9">
    <source>
        <dbReference type="ARBA" id="ARBA00023316"/>
    </source>
</evidence>